<dbReference type="GO" id="GO:0000175">
    <property type="term" value="F:3'-5'-RNA exonuclease activity"/>
    <property type="evidence" value="ECO:0007669"/>
    <property type="project" value="InterPro"/>
</dbReference>
<comment type="caution">
    <text evidence="2">The sequence shown here is derived from an EMBL/GenBank/DDBJ whole genome shotgun (WGS) entry which is preliminary data.</text>
</comment>
<dbReference type="AlphaFoldDB" id="W1WJU3"/>
<sequence length="312" mass="36858">MGYIIVDLEFNNLKNITKYYEDFFEKNADLKSINLENEIIEIGAIKVDKYMKPLGEMREYIKPTIFPIINPKVTEITKIDSNILEKKGITFEEAINKLKDMFEDGDVLCSWAKDDVAEIIINSNYHGYKDLNWLDSYLDIQEYASKILAHKKVLGLKTALDELKIRVNEERLHDALNDAFYTVEVFKRIYNSRIIKNHIVRDIYNMPAINVSNLEQIEIDMDKLQFKCPKCSRSVNLETSIELFNWRFAAIGRCSKCKNNILFEIIVKKTLQGEIEYKEISSQLKEDAYLDYMYKFDNIKERKSWKVWFMKI</sequence>
<gene>
    <name evidence="2" type="ORF">Q604_UNBc4C00036G0008</name>
</gene>
<dbReference type="Pfam" id="PF00929">
    <property type="entry name" value="RNase_T"/>
    <property type="match status" value="1"/>
</dbReference>
<reference evidence="2" key="1">
    <citation type="submission" date="2013-12" db="EMBL/GenBank/DDBJ databases">
        <title>A Varibaculum cambriense genome reconstructed from a premature infant gut community with otherwise low bacterial novelty that shifts toward anaerobic metabolism during the third week of life.</title>
        <authorList>
            <person name="Brown C.T."/>
            <person name="Sharon I."/>
            <person name="Thomas B.C."/>
            <person name="Castelle C.J."/>
            <person name="Morowitz M.J."/>
            <person name="Banfield J.F."/>
        </authorList>
    </citation>
    <scope>NUCLEOTIDE SEQUENCE</scope>
</reference>
<keyword evidence="2" id="KW-0540">Nuclease</keyword>
<dbReference type="SUPFAM" id="SSF53098">
    <property type="entry name" value="Ribonuclease H-like"/>
    <property type="match status" value="1"/>
</dbReference>
<feature type="domain" description="Exonuclease" evidence="1">
    <location>
        <begin position="2"/>
        <end position="195"/>
    </location>
</feature>
<dbReference type="InterPro" id="IPR036397">
    <property type="entry name" value="RNaseH_sf"/>
</dbReference>
<accession>W1WJU3</accession>
<keyword evidence="2" id="KW-0269">Exonuclease</keyword>
<evidence type="ECO:0000259" key="1">
    <source>
        <dbReference type="SMART" id="SM00479"/>
    </source>
</evidence>
<dbReference type="SMART" id="SM00479">
    <property type="entry name" value="EXOIII"/>
    <property type="match status" value="1"/>
</dbReference>
<dbReference type="InterPro" id="IPR013520">
    <property type="entry name" value="Ribonucl_H"/>
</dbReference>
<evidence type="ECO:0000313" key="2">
    <source>
        <dbReference type="EMBL" id="ETJ16709.1"/>
    </source>
</evidence>
<keyword evidence="2" id="KW-0378">Hydrolase</keyword>
<dbReference type="CDD" id="cd06133">
    <property type="entry name" value="ERI-1_3'hExo_like"/>
    <property type="match status" value="1"/>
</dbReference>
<dbReference type="Gene3D" id="3.30.420.10">
    <property type="entry name" value="Ribonuclease H-like superfamily/Ribonuclease H"/>
    <property type="match status" value="1"/>
</dbReference>
<dbReference type="InterPro" id="IPR047201">
    <property type="entry name" value="ERI-1_3'hExo-like"/>
</dbReference>
<organism evidence="2">
    <name type="scientific">human gut metagenome</name>
    <dbReference type="NCBI Taxonomy" id="408170"/>
    <lineage>
        <taxon>unclassified sequences</taxon>
        <taxon>metagenomes</taxon>
        <taxon>organismal metagenomes</taxon>
    </lineage>
</organism>
<dbReference type="GO" id="GO:0003676">
    <property type="term" value="F:nucleic acid binding"/>
    <property type="evidence" value="ECO:0007669"/>
    <property type="project" value="InterPro"/>
</dbReference>
<protein>
    <submittedName>
        <fullName evidence="2">Exonuclease family protein</fullName>
    </submittedName>
</protein>
<name>W1WJU3_9ZZZZ</name>
<dbReference type="EMBL" id="AZMM01018817">
    <property type="protein sequence ID" value="ETJ16709.1"/>
    <property type="molecule type" value="Genomic_DNA"/>
</dbReference>
<dbReference type="InterPro" id="IPR012337">
    <property type="entry name" value="RNaseH-like_sf"/>
</dbReference>
<proteinExistence type="predicted"/>